<keyword evidence="2" id="KW-1185">Reference proteome</keyword>
<sequence length="183" mass="22282">MLAFSIHYLDCVVYLLKEERTKQHRAFEKLLRDTPDIKYYSTLDDVKKIIETSEDQYPLLNAFDRFHLIKVRLHMLDLLEQERIMMEYRNEIYKKIVVLDDLSEQKYKDFKYANSWIRSRFDDSRLKAIFKCSILSSIPFAMMRNGRTEEEEKEFILTSMEVNYRRKCDKMQNWSVDVRGFED</sequence>
<protein>
    <submittedName>
        <fullName evidence="1">Uncharacterized protein</fullName>
    </submittedName>
</protein>
<evidence type="ECO:0000313" key="1">
    <source>
        <dbReference type="EMBL" id="KAK1259699.1"/>
    </source>
</evidence>
<dbReference type="Proteomes" id="UP001179952">
    <property type="component" value="Unassembled WGS sequence"/>
</dbReference>
<dbReference type="AlphaFoldDB" id="A0AAV9A6E2"/>
<reference evidence="1" key="2">
    <citation type="submission" date="2023-06" db="EMBL/GenBank/DDBJ databases">
        <authorList>
            <person name="Ma L."/>
            <person name="Liu K.-W."/>
            <person name="Li Z."/>
            <person name="Hsiao Y.-Y."/>
            <person name="Qi Y."/>
            <person name="Fu T."/>
            <person name="Tang G."/>
            <person name="Zhang D."/>
            <person name="Sun W.-H."/>
            <person name="Liu D.-K."/>
            <person name="Li Y."/>
            <person name="Chen G.-Z."/>
            <person name="Liu X.-D."/>
            <person name="Liao X.-Y."/>
            <person name="Jiang Y.-T."/>
            <person name="Yu X."/>
            <person name="Hao Y."/>
            <person name="Huang J."/>
            <person name="Zhao X.-W."/>
            <person name="Ke S."/>
            <person name="Chen Y.-Y."/>
            <person name="Wu W.-L."/>
            <person name="Hsu J.-L."/>
            <person name="Lin Y.-F."/>
            <person name="Huang M.-D."/>
            <person name="Li C.-Y."/>
            <person name="Huang L."/>
            <person name="Wang Z.-W."/>
            <person name="Zhao X."/>
            <person name="Zhong W.-Y."/>
            <person name="Peng D.-H."/>
            <person name="Ahmad S."/>
            <person name="Lan S."/>
            <person name="Zhang J.-S."/>
            <person name="Tsai W.-C."/>
            <person name="Van De Peer Y."/>
            <person name="Liu Z.-J."/>
        </authorList>
    </citation>
    <scope>NUCLEOTIDE SEQUENCE</scope>
    <source>
        <strain evidence="1">SCP</strain>
        <tissue evidence="1">Leaves</tissue>
    </source>
</reference>
<reference evidence="1" key="1">
    <citation type="journal article" date="2023" name="Nat. Commun.">
        <title>Diploid and tetraploid genomes of Acorus and the evolution of monocots.</title>
        <authorList>
            <person name="Ma L."/>
            <person name="Liu K.W."/>
            <person name="Li Z."/>
            <person name="Hsiao Y.Y."/>
            <person name="Qi Y."/>
            <person name="Fu T."/>
            <person name="Tang G.D."/>
            <person name="Zhang D."/>
            <person name="Sun W.H."/>
            <person name="Liu D.K."/>
            <person name="Li Y."/>
            <person name="Chen G.Z."/>
            <person name="Liu X.D."/>
            <person name="Liao X.Y."/>
            <person name="Jiang Y.T."/>
            <person name="Yu X."/>
            <person name="Hao Y."/>
            <person name="Huang J."/>
            <person name="Zhao X.W."/>
            <person name="Ke S."/>
            <person name="Chen Y.Y."/>
            <person name="Wu W.L."/>
            <person name="Hsu J.L."/>
            <person name="Lin Y.F."/>
            <person name="Huang M.D."/>
            <person name="Li C.Y."/>
            <person name="Huang L."/>
            <person name="Wang Z.W."/>
            <person name="Zhao X."/>
            <person name="Zhong W.Y."/>
            <person name="Peng D.H."/>
            <person name="Ahmad S."/>
            <person name="Lan S."/>
            <person name="Zhang J.S."/>
            <person name="Tsai W.C."/>
            <person name="Van de Peer Y."/>
            <person name="Liu Z.J."/>
        </authorList>
    </citation>
    <scope>NUCLEOTIDE SEQUENCE</scope>
    <source>
        <strain evidence="1">SCP</strain>
    </source>
</reference>
<proteinExistence type="predicted"/>
<name>A0AAV9A6E2_ACOGR</name>
<gene>
    <name evidence="1" type="ORF">QJS04_geneDACA005440</name>
</gene>
<organism evidence="1 2">
    <name type="scientific">Acorus gramineus</name>
    <name type="common">Dwarf sweet flag</name>
    <dbReference type="NCBI Taxonomy" id="55184"/>
    <lineage>
        <taxon>Eukaryota</taxon>
        <taxon>Viridiplantae</taxon>
        <taxon>Streptophyta</taxon>
        <taxon>Embryophyta</taxon>
        <taxon>Tracheophyta</taxon>
        <taxon>Spermatophyta</taxon>
        <taxon>Magnoliopsida</taxon>
        <taxon>Liliopsida</taxon>
        <taxon>Acoraceae</taxon>
        <taxon>Acorus</taxon>
    </lineage>
</organism>
<accession>A0AAV9A6E2</accession>
<evidence type="ECO:0000313" key="2">
    <source>
        <dbReference type="Proteomes" id="UP001179952"/>
    </source>
</evidence>
<dbReference type="EMBL" id="JAUJYN010000012">
    <property type="protein sequence ID" value="KAK1259699.1"/>
    <property type="molecule type" value="Genomic_DNA"/>
</dbReference>
<comment type="caution">
    <text evidence="1">The sequence shown here is derived from an EMBL/GenBank/DDBJ whole genome shotgun (WGS) entry which is preliminary data.</text>
</comment>